<feature type="domain" description="Rhodanese" evidence="1">
    <location>
        <begin position="50"/>
        <end position="149"/>
    </location>
</feature>
<dbReference type="InterPro" id="IPR036873">
    <property type="entry name" value="Rhodanese-like_dom_sf"/>
</dbReference>
<dbReference type="PANTHER" id="PTHR45431">
    <property type="entry name" value="RHODANESE-LIKE DOMAIN-CONTAINING PROTEIN 15, CHLOROPLASTIC"/>
    <property type="match status" value="1"/>
</dbReference>
<dbReference type="EMBL" id="BSOZ01000010">
    <property type="protein sequence ID" value="GLS03933.1"/>
    <property type="molecule type" value="Genomic_DNA"/>
</dbReference>
<dbReference type="PANTHER" id="PTHR45431:SF3">
    <property type="entry name" value="RHODANESE-LIKE DOMAIN-CONTAINING PROTEIN 15, CHLOROPLASTIC"/>
    <property type="match status" value="1"/>
</dbReference>
<dbReference type="PROSITE" id="PS50206">
    <property type="entry name" value="RHODANESE_3"/>
    <property type="match status" value="1"/>
</dbReference>
<protein>
    <submittedName>
        <fullName evidence="2">Rhodanese</fullName>
    </submittedName>
</protein>
<sequence length="163" mass="17239">MPPTPSTLQDHGAIAPELLAILEAARAAARASNLGYAGGVRPDEAWALFSNHAAKLIDVRTGEERKFVGHVPGSGHVAWQIGAALLPNPRFTLELGKLAGKHDTILLLCRSGKRSATAAEAAGRAGYTNVFNVLEGFEGDLDADQQRGASNGWRHAGLPWVQD</sequence>
<accession>A0ABQ6BVL2</accession>
<dbReference type="CDD" id="cd01522">
    <property type="entry name" value="RHOD_1"/>
    <property type="match status" value="1"/>
</dbReference>
<dbReference type="Pfam" id="PF00581">
    <property type="entry name" value="Rhodanese"/>
    <property type="match status" value="1"/>
</dbReference>
<reference evidence="3" key="1">
    <citation type="journal article" date="2019" name="Int. J. Syst. Evol. Microbiol.">
        <title>The Global Catalogue of Microorganisms (GCM) 10K type strain sequencing project: providing services to taxonomists for standard genome sequencing and annotation.</title>
        <authorList>
            <consortium name="The Broad Institute Genomics Platform"/>
            <consortium name="The Broad Institute Genome Sequencing Center for Infectious Disease"/>
            <person name="Wu L."/>
            <person name="Ma J."/>
        </authorList>
    </citation>
    <scope>NUCLEOTIDE SEQUENCE [LARGE SCALE GENOMIC DNA]</scope>
    <source>
        <strain evidence="3">NBRC 104970</strain>
    </source>
</reference>
<evidence type="ECO:0000259" key="1">
    <source>
        <dbReference type="PROSITE" id="PS50206"/>
    </source>
</evidence>
<evidence type="ECO:0000313" key="3">
    <source>
        <dbReference type="Proteomes" id="UP001156836"/>
    </source>
</evidence>
<dbReference type="SUPFAM" id="SSF52821">
    <property type="entry name" value="Rhodanese/Cell cycle control phosphatase"/>
    <property type="match status" value="1"/>
</dbReference>
<name>A0ABQ6BVL2_9NEIS</name>
<gene>
    <name evidence="2" type="ORF">GCM10007860_10780</name>
</gene>
<dbReference type="SMART" id="SM00450">
    <property type="entry name" value="RHOD"/>
    <property type="match status" value="1"/>
</dbReference>
<dbReference type="InterPro" id="IPR052367">
    <property type="entry name" value="Thiosulfate_ST/Rhodanese-like"/>
</dbReference>
<dbReference type="RefSeq" id="WP_018747571.1">
    <property type="nucleotide sequence ID" value="NZ_BSOZ01000010.1"/>
</dbReference>
<comment type="caution">
    <text evidence="2">The sequence shown here is derived from an EMBL/GenBank/DDBJ whole genome shotgun (WGS) entry which is preliminary data.</text>
</comment>
<proteinExistence type="predicted"/>
<dbReference type="Proteomes" id="UP001156836">
    <property type="component" value="Unassembled WGS sequence"/>
</dbReference>
<organism evidence="2 3">
    <name type="scientific">Chitiniphilus shinanonensis</name>
    <dbReference type="NCBI Taxonomy" id="553088"/>
    <lineage>
        <taxon>Bacteria</taxon>
        <taxon>Pseudomonadati</taxon>
        <taxon>Pseudomonadota</taxon>
        <taxon>Betaproteobacteria</taxon>
        <taxon>Neisseriales</taxon>
        <taxon>Chitinibacteraceae</taxon>
        <taxon>Chitiniphilus</taxon>
    </lineage>
</organism>
<evidence type="ECO:0000313" key="2">
    <source>
        <dbReference type="EMBL" id="GLS03933.1"/>
    </source>
</evidence>
<dbReference type="Gene3D" id="3.40.250.10">
    <property type="entry name" value="Rhodanese-like domain"/>
    <property type="match status" value="1"/>
</dbReference>
<keyword evidence="3" id="KW-1185">Reference proteome</keyword>
<dbReference type="InterPro" id="IPR001763">
    <property type="entry name" value="Rhodanese-like_dom"/>
</dbReference>